<dbReference type="GO" id="GO:0006542">
    <property type="term" value="P:glutamine biosynthetic process"/>
    <property type="evidence" value="ECO:0007669"/>
    <property type="project" value="InterPro"/>
</dbReference>
<evidence type="ECO:0000256" key="1">
    <source>
        <dbReference type="ARBA" id="ARBA00001946"/>
    </source>
</evidence>
<comment type="subcellular location">
    <subcellularLocation>
        <location evidence="2">Cytoplasm</location>
    </subcellularLocation>
</comment>
<dbReference type="GO" id="GO:0046872">
    <property type="term" value="F:metal ion binding"/>
    <property type="evidence" value="ECO:0007669"/>
    <property type="project" value="UniProtKB-KW"/>
</dbReference>
<evidence type="ECO:0000256" key="2">
    <source>
        <dbReference type="ARBA" id="ARBA00004496"/>
    </source>
</evidence>
<dbReference type="InterPro" id="IPR027303">
    <property type="entry name" value="Gln_synth_gly_rich_site"/>
</dbReference>
<evidence type="ECO:0000256" key="12">
    <source>
        <dbReference type="ARBA" id="ARBA00030668"/>
    </source>
</evidence>
<comment type="cofactor">
    <cofactor evidence="1">
        <name>Mg(2+)</name>
        <dbReference type="ChEBI" id="CHEBI:18420"/>
    </cofactor>
</comment>
<dbReference type="EMBL" id="UINC01044893">
    <property type="protein sequence ID" value="SVB50960.1"/>
    <property type="molecule type" value="Genomic_DNA"/>
</dbReference>
<proteinExistence type="inferred from homology"/>
<organism evidence="15">
    <name type="scientific">marine metagenome</name>
    <dbReference type="NCBI Taxonomy" id="408172"/>
    <lineage>
        <taxon>unclassified sequences</taxon>
        <taxon>metagenomes</taxon>
        <taxon>ecological metagenomes</taxon>
    </lineage>
</organism>
<sequence>MTPKEVLDFAKKNEAKILDLKFIDLLGSWQHFSVPISELEVSLFEEGLGFDGSSIRGWQAINNSDMLVIPDSTTAIMDPFMNVSTLNLLCNIVDPITKEKYSKDPRNIAQKAEAYLKSTGIGDTAYFGPEAEFFVFDDVRYQNDSNQCFYAVDSVEGTWNSGSDEEPNLGYKPRHKEGYFPVSPSDSLQDIRSEMLLLMEEVGISMECHHHEVATGGQCEIDMRFASLVNCADNLMWYKYIVKNVAKRYGKTATFMPKPLFGDNGTGMHVHQSIWKNNEPLFAGNSYAGFSEMGLNYIGGILKHAPAICAFAAPTTNSYKRLVPGFEAPVNLAYSSRNRSAAVRIPMYSPSPKAKRLEARFPDPSSNGYLAFSIMLMAGLDGIENKIDPGEPLDKDIYALSPDELANIPTLP</sequence>
<comment type="subunit">
    <text evidence="4">Oligomer of 12 subunits arranged in the form of two hexagons.</text>
</comment>
<keyword evidence="6" id="KW-0597">Phosphoprotein</keyword>
<dbReference type="InterPro" id="IPR008146">
    <property type="entry name" value="Gln_synth_cat_dom"/>
</dbReference>
<dbReference type="InterPro" id="IPR001637">
    <property type="entry name" value="Gln_synth_I_adenylation_site"/>
</dbReference>
<dbReference type="InterPro" id="IPR014746">
    <property type="entry name" value="Gln_synth/guanido_kin_cat_dom"/>
</dbReference>
<dbReference type="GO" id="GO:0019740">
    <property type="term" value="P:nitrogen utilization"/>
    <property type="evidence" value="ECO:0007669"/>
    <property type="project" value="TreeGrafter"/>
</dbReference>
<evidence type="ECO:0000259" key="13">
    <source>
        <dbReference type="PROSITE" id="PS51986"/>
    </source>
</evidence>
<dbReference type="GO" id="GO:0004356">
    <property type="term" value="F:glutamine synthetase activity"/>
    <property type="evidence" value="ECO:0007669"/>
    <property type="project" value="InterPro"/>
</dbReference>
<dbReference type="Gene3D" id="3.10.20.70">
    <property type="entry name" value="Glutamine synthetase, N-terminal domain"/>
    <property type="match status" value="1"/>
</dbReference>
<dbReference type="PROSITE" id="PS00182">
    <property type="entry name" value="GLNA_ADENYLATION"/>
    <property type="match status" value="1"/>
</dbReference>
<dbReference type="InterPro" id="IPR036651">
    <property type="entry name" value="Gln_synt_N_sf"/>
</dbReference>
<feature type="domain" description="GS beta-grasp" evidence="13">
    <location>
        <begin position="13"/>
        <end position="97"/>
    </location>
</feature>
<keyword evidence="11" id="KW-0460">Magnesium</keyword>
<dbReference type="PROSITE" id="PS51986">
    <property type="entry name" value="GS_BETA_GRASP"/>
    <property type="match status" value="1"/>
</dbReference>
<evidence type="ECO:0000256" key="5">
    <source>
        <dbReference type="ARBA" id="ARBA00022490"/>
    </source>
</evidence>
<keyword evidence="10" id="KW-0067">ATP-binding</keyword>
<feature type="domain" description="GS catalytic" evidence="14">
    <location>
        <begin position="105"/>
        <end position="412"/>
    </location>
</feature>
<evidence type="ECO:0000259" key="14">
    <source>
        <dbReference type="PROSITE" id="PS51987"/>
    </source>
</evidence>
<protein>
    <recommendedName>
        <fullName evidence="12">Glutamate--ammonia ligase</fullName>
    </recommendedName>
</protein>
<comment type="similarity">
    <text evidence="3">Belongs to the glutamine synthetase family.</text>
</comment>
<evidence type="ECO:0000256" key="4">
    <source>
        <dbReference type="ARBA" id="ARBA00011354"/>
    </source>
</evidence>
<dbReference type="GO" id="GO:0005737">
    <property type="term" value="C:cytoplasm"/>
    <property type="evidence" value="ECO:0007669"/>
    <property type="project" value="UniProtKB-SubCell"/>
</dbReference>
<dbReference type="PROSITE" id="PS00180">
    <property type="entry name" value="GLNA_1"/>
    <property type="match status" value="1"/>
</dbReference>
<dbReference type="PANTHER" id="PTHR43407:SF1">
    <property type="entry name" value="LENGSIN"/>
    <property type="match status" value="1"/>
</dbReference>
<evidence type="ECO:0000256" key="11">
    <source>
        <dbReference type="ARBA" id="ARBA00022842"/>
    </source>
</evidence>
<dbReference type="GO" id="GO:0016020">
    <property type="term" value="C:membrane"/>
    <property type="evidence" value="ECO:0007669"/>
    <property type="project" value="TreeGrafter"/>
</dbReference>
<dbReference type="InterPro" id="IPR027302">
    <property type="entry name" value="Gln_synth_N_conserv_site"/>
</dbReference>
<evidence type="ECO:0000256" key="10">
    <source>
        <dbReference type="ARBA" id="ARBA00022840"/>
    </source>
</evidence>
<keyword evidence="5" id="KW-0963">Cytoplasm</keyword>
<keyword evidence="8" id="KW-0479">Metal-binding</keyword>
<evidence type="ECO:0000256" key="7">
    <source>
        <dbReference type="ARBA" id="ARBA00022598"/>
    </source>
</evidence>
<dbReference type="SUPFAM" id="SSF55931">
    <property type="entry name" value="Glutamine synthetase/guanido kinase"/>
    <property type="match status" value="1"/>
</dbReference>
<dbReference type="PROSITE" id="PS00181">
    <property type="entry name" value="GLNA_ATP"/>
    <property type="match status" value="1"/>
</dbReference>
<dbReference type="NCBIfam" id="TIGR00653">
    <property type="entry name" value="GlnA"/>
    <property type="match status" value="1"/>
</dbReference>
<dbReference type="GO" id="GO:0005524">
    <property type="term" value="F:ATP binding"/>
    <property type="evidence" value="ECO:0007669"/>
    <property type="project" value="UniProtKB-KW"/>
</dbReference>
<dbReference type="PROSITE" id="PS51987">
    <property type="entry name" value="GS_CATALYTIC"/>
    <property type="match status" value="1"/>
</dbReference>
<reference evidence="15" key="1">
    <citation type="submission" date="2018-05" db="EMBL/GenBank/DDBJ databases">
        <authorList>
            <person name="Lanie J.A."/>
            <person name="Ng W.-L."/>
            <person name="Kazmierczak K.M."/>
            <person name="Andrzejewski T.M."/>
            <person name="Davidsen T.M."/>
            <person name="Wayne K.J."/>
            <person name="Tettelin H."/>
            <person name="Glass J.I."/>
            <person name="Rusch D."/>
            <person name="Podicherti R."/>
            <person name="Tsui H.-C.T."/>
            <person name="Winkler M.E."/>
        </authorList>
    </citation>
    <scope>NUCLEOTIDE SEQUENCE</scope>
</reference>
<evidence type="ECO:0000256" key="3">
    <source>
        <dbReference type="ARBA" id="ARBA00009897"/>
    </source>
</evidence>
<keyword evidence="9" id="KW-0547">Nucleotide-binding</keyword>
<evidence type="ECO:0000256" key="8">
    <source>
        <dbReference type="ARBA" id="ARBA00022723"/>
    </source>
</evidence>
<dbReference type="Gene3D" id="3.30.590.10">
    <property type="entry name" value="Glutamine synthetase/guanido kinase, catalytic domain"/>
    <property type="match status" value="1"/>
</dbReference>
<gene>
    <name evidence="15" type="ORF">METZ01_LOCUS203814</name>
</gene>
<dbReference type="InterPro" id="IPR008147">
    <property type="entry name" value="Gln_synt_N"/>
</dbReference>
<dbReference type="Pfam" id="PF00120">
    <property type="entry name" value="Gln-synt_C"/>
    <property type="match status" value="1"/>
</dbReference>
<name>A0A382EJS3_9ZZZZ</name>
<evidence type="ECO:0000256" key="6">
    <source>
        <dbReference type="ARBA" id="ARBA00022553"/>
    </source>
</evidence>
<evidence type="ECO:0000313" key="15">
    <source>
        <dbReference type="EMBL" id="SVB50960.1"/>
    </source>
</evidence>
<accession>A0A382EJS3</accession>
<dbReference type="SMART" id="SM01230">
    <property type="entry name" value="Gln-synt_C"/>
    <property type="match status" value="1"/>
</dbReference>
<dbReference type="SUPFAM" id="SSF54368">
    <property type="entry name" value="Glutamine synthetase, N-terminal domain"/>
    <property type="match status" value="1"/>
</dbReference>
<keyword evidence="7" id="KW-0436">Ligase</keyword>
<dbReference type="PANTHER" id="PTHR43407">
    <property type="entry name" value="GLUTAMINE SYNTHETASE"/>
    <property type="match status" value="1"/>
</dbReference>
<dbReference type="InterPro" id="IPR004809">
    <property type="entry name" value="Gln_synth_I"/>
</dbReference>
<evidence type="ECO:0000256" key="9">
    <source>
        <dbReference type="ARBA" id="ARBA00022741"/>
    </source>
</evidence>
<dbReference type="AlphaFoldDB" id="A0A382EJS3"/>
<dbReference type="Pfam" id="PF03951">
    <property type="entry name" value="Gln-synt_N"/>
    <property type="match status" value="1"/>
</dbReference>
<feature type="non-terminal residue" evidence="15">
    <location>
        <position position="412"/>
    </location>
</feature>